<dbReference type="InterPro" id="IPR043733">
    <property type="entry name" value="DUF5677"/>
</dbReference>
<dbReference type="eggNOG" id="ENOG502ZQV2">
    <property type="taxonomic scope" value="Bacteria"/>
</dbReference>
<keyword evidence="1" id="KW-0812">Transmembrane</keyword>
<evidence type="ECO:0000313" key="2">
    <source>
        <dbReference type="EMBL" id="ADJ65560.1"/>
    </source>
</evidence>
<accession>D8ITD0</accession>
<evidence type="ECO:0000256" key="1">
    <source>
        <dbReference type="SAM" id="Phobius"/>
    </source>
</evidence>
<dbReference type="RefSeq" id="WP_013236019.1">
    <property type="nucleotide sequence ID" value="NC_014323.1"/>
</dbReference>
<proteinExistence type="predicted"/>
<dbReference type="HOGENOM" id="CLU_1068628_0_0_4"/>
<name>D8ITD0_HERSS</name>
<dbReference type="KEGG" id="hse:Hsero_4090"/>
<reference evidence="2 3" key="1">
    <citation type="submission" date="2010-04" db="EMBL/GenBank/DDBJ databases">
        <title>The genome of Herbaspirillum seropedicae SmR1, an endophytic, nitrogen-fixing, plant-growth promoting beta-Proteobacteria.</title>
        <authorList>
            <person name="Pedrosa F.O."/>
            <person name="Monteiro R.A."/>
            <person name="Wassem R."/>
            <person name="Cruz L.M."/>
            <person name="Ayub R.A."/>
            <person name="Colauto N.B."/>
            <person name="Fernandez M.A."/>
            <person name="Fungaro M.H.P."/>
            <person name="Grisard E.C."/>
            <person name="Hungria M."/>
            <person name="Madeira H.M.F."/>
            <person name="Nodari R.O."/>
            <person name="Osaku C.A."/>
            <person name="Petzl-Erler M.L."/>
            <person name="Terenzi H."/>
            <person name="Vieira L.G.E."/>
            <person name="Almeida M.I.M."/>
            <person name="Alves L.R."/>
            <person name="Arantes O.M.N."/>
            <person name="Balsanelli E."/>
            <person name="Barcellos F.G."/>
            <person name="Baura V.A."/>
            <person name="Binde D.R."/>
            <person name="Campo R.J."/>
            <person name="Chubatsu L.S."/>
            <person name="Chueire L.M.O."/>
            <person name="Ciferri R.R."/>
            <person name="Correa L.C."/>
            <person name="da Conceicao Silva J.L."/>
            <person name="Dabul A.N.G."/>
            <person name="Dambros B.P."/>
            <person name="Faoro H."/>
            <person name="Favetti A."/>
            <person name="Friedermann G."/>
            <person name="Furlaneto M.C."/>
            <person name="Gasques L.S."/>
            <person name="Gimenes C.C.T."/>
            <person name="Gioppo N.M.R."/>
            <person name="Glienke-Blanco C."/>
            <person name="Godoy L.P."/>
            <person name="Guerra M.P."/>
            <person name="Karp S."/>
            <person name="Kava-Cordeiro V."/>
            <person name="Margarido V.P."/>
            <person name="Mathioni S.M."/>
            <person name="Menck-Soares M.A."/>
            <person name="Murace N.K."/>
            <person name="Nicolas M.F."/>
            <person name="Oliveira C.E.C."/>
            <person name="Pagnan N.A.B."/>
            <person name="Pamphile J.A."/>
            <person name="Patussi E.V."/>
            <person name="Pereira L.F.P."/>
            <person name="Pereira-Ferrari L."/>
            <person name="Pinto F.G.S."/>
            <person name="Precoma C."/>
            <person name="Prioli A.J."/>
            <person name="Prioli S.M.A.P."/>
            <person name="Raittz R.T."/>
            <person name="Ramos H.J.O."/>
            <person name="Ribeiro E.M.S.F."/>
            <person name="Rigo L.U."/>
            <person name="Rocha C.L.M.S.C."/>
            <person name="Rocha S.N."/>
            <person name="Santos K."/>
            <person name="Satori D."/>
            <person name="Silva A.G."/>
            <person name="Simao R.C.G."/>
            <person name="Soares M.A.M."/>
            <person name="Souza E.M."/>
            <person name="Steffens M.B.R."/>
            <person name="Steindel M."/>
            <person name="Tadra-Sfeir M.Z."/>
            <person name="Takahashi E.K."/>
            <person name="Torres R.A."/>
            <person name="Valle J.S."/>
            <person name="Vernal J.I."/>
            <person name="Vilas-Boas L.A."/>
            <person name="Watanabe M.A.E."/>
            <person name="Weiss V.A."/>
            <person name="Yates M.A."/>
            <person name="Souza E.M."/>
        </authorList>
    </citation>
    <scope>NUCLEOTIDE SEQUENCE [LARGE SCALE GENOMIC DNA]</scope>
    <source>
        <strain evidence="2 3">SmR1</strain>
    </source>
</reference>
<sequence length="260" mass="29518">MNTSNSPKLKEAEEASFAHGISELIGMSVMNLVEKMRPPQESTERVKAALFLNICESFQAAIILVRRDLSAHSGLHIRAMLESFVHLTMLNRDSVYLAQMTFDQVKGQLKVQEALAEDPFISAGSKQRIAEYTKELKVRYDELYKQGYRAKKLGDLIKLHEDANLSHYYASYQQLNSMAHWDLTMLTDRHMEKDGGMTIFSKSSDRVTIAVLFTAMMVMVSATAAVEKVTSFAEGVYEKEFDSMNQAWGRYLEHTGPRQE</sequence>
<dbReference type="Pfam" id="PF18928">
    <property type="entry name" value="DUF5677"/>
    <property type="match status" value="1"/>
</dbReference>
<dbReference type="EMBL" id="CP002039">
    <property type="protein sequence ID" value="ADJ65560.1"/>
    <property type="molecule type" value="Genomic_DNA"/>
</dbReference>
<evidence type="ECO:0000313" key="3">
    <source>
        <dbReference type="Proteomes" id="UP000000329"/>
    </source>
</evidence>
<dbReference type="GeneID" id="29394141"/>
<keyword evidence="3" id="KW-1185">Reference proteome</keyword>
<protein>
    <submittedName>
        <fullName evidence="2">Uncharacterized protein</fullName>
    </submittedName>
</protein>
<dbReference type="AlphaFoldDB" id="D8ITD0"/>
<dbReference type="OrthoDB" id="8780838at2"/>
<organism evidence="2 3">
    <name type="scientific">Herbaspirillum seropedicae (strain SmR1)</name>
    <dbReference type="NCBI Taxonomy" id="757424"/>
    <lineage>
        <taxon>Bacteria</taxon>
        <taxon>Pseudomonadati</taxon>
        <taxon>Pseudomonadota</taxon>
        <taxon>Betaproteobacteria</taxon>
        <taxon>Burkholderiales</taxon>
        <taxon>Oxalobacteraceae</taxon>
        <taxon>Herbaspirillum</taxon>
    </lineage>
</organism>
<gene>
    <name evidence="2" type="ordered locus">Hsero_4090</name>
</gene>
<feature type="transmembrane region" description="Helical" evidence="1">
    <location>
        <begin position="207"/>
        <end position="226"/>
    </location>
</feature>
<dbReference type="Proteomes" id="UP000000329">
    <property type="component" value="Chromosome"/>
</dbReference>
<dbReference type="STRING" id="757424.Hsero_4090"/>
<keyword evidence="1" id="KW-1133">Transmembrane helix</keyword>
<keyword evidence="1" id="KW-0472">Membrane</keyword>